<feature type="domain" description="ACT" evidence="14">
    <location>
        <begin position="446"/>
        <end position="511"/>
    </location>
</feature>
<dbReference type="InterPro" id="IPR029752">
    <property type="entry name" value="D-isomer_DH_CS1"/>
</dbReference>
<comment type="catalytic activity">
    <reaction evidence="13">
        <text>(2R)-3-phosphoglycerate + NAD(+) = 3-phosphooxypyruvate + NADH + H(+)</text>
        <dbReference type="Rhea" id="RHEA:12641"/>
        <dbReference type="ChEBI" id="CHEBI:15378"/>
        <dbReference type="ChEBI" id="CHEBI:18110"/>
        <dbReference type="ChEBI" id="CHEBI:57540"/>
        <dbReference type="ChEBI" id="CHEBI:57945"/>
        <dbReference type="ChEBI" id="CHEBI:58272"/>
        <dbReference type="EC" id="1.1.1.95"/>
    </reaction>
</comment>
<dbReference type="PANTHER" id="PTHR42789">
    <property type="entry name" value="D-ISOMER SPECIFIC 2-HYDROXYACID DEHYDROGENASE FAMILY PROTEIN (AFU_ORTHOLOGUE AFUA_6G10090)"/>
    <property type="match status" value="1"/>
</dbReference>
<dbReference type="PANTHER" id="PTHR42789:SF1">
    <property type="entry name" value="D-ISOMER SPECIFIC 2-HYDROXYACID DEHYDROGENASE FAMILY PROTEIN (AFU_ORTHOLOGUE AFUA_6G10090)"/>
    <property type="match status" value="1"/>
</dbReference>
<keyword evidence="10" id="KW-0718">Serine biosynthesis</keyword>
<dbReference type="PROSITE" id="PS00670">
    <property type="entry name" value="D_2_HYDROXYACID_DH_2"/>
    <property type="match status" value="1"/>
</dbReference>
<dbReference type="OMA" id="SKGCWEV"/>
<dbReference type="GO" id="GO:0061759">
    <property type="term" value="F:2-oxoglutarate reductase activity"/>
    <property type="evidence" value="ECO:0007669"/>
    <property type="project" value="UniProtKB-ARBA"/>
</dbReference>
<sequence>MAKKRAFFTSWRYKKAHQSLVPAYSSSSSSSALAISITLNRPPTMSPPTEISGAARNLLDQVSTSVNLSVSPSAARPSPLSSFDARTARQTSVSRPKLLKPFATKDIKVLLLENVNITGRSMLSEQGYQVEFLKSSLPEDQLIEKIRDVHVIGIRSKTKLTERVLKEAHNLLVIGCFCIGTNQVDLQYAANNGIAVFNSPFSNSRSVAELMIAEIITLARQLGDRSLEMHNGTWNKLSNKCWEVRGKVLGIIGYGHIGSQLSVLAEAMGMTVIYYDVVNLMAMGTARQVPTMQQLLNTADFVTLHVPELPETKNMFSTQQFEQMKDGSYLLNASRGSVVDIPALIHAMRTEKIAGAALDVYPSEPRGNGDYFNKDLAPWASDLRSLKNIILTPHIGGSTEEAQSAIGIEVGQALIRYVNEGTTLGAVNMPEVTLRSLTIDEPNHARVIFIHNNVPGVLRKVNEILGDHNVDKQMTDSRGDVAYLMADVSNVDSENIKDLYDQLEGLSCMCT</sequence>
<evidence type="ECO:0000256" key="13">
    <source>
        <dbReference type="ARBA" id="ARBA00048731"/>
    </source>
</evidence>
<dbReference type="EMBL" id="ABSU01000016">
    <property type="protein sequence ID" value="EFE32370.1"/>
    <property type="molecule type" value="Genomic_DNA"/>
</dbReference>
<dbReference type="InterPro" id="IPR036291">
    <property type="entry name" value="NAD(P)-bd_dom_sf"/>
</dbReference>
<evidence type="ECO:0000256" key="10">
    <source>
        <dbReference type="ARBA" id="ARBA00023299"/>
    </source>
</evidence>
<dbReference type="STRING" id="663331.D4AXG5"/>
<dbReference type="SUPFAM" id="SSF51735">
    <property type="entry name" value="NAD(P)-binding Rossmann-fold domains"/>
    <property type="match status" value="1"/>
</dbReference>
<dbReference type="UniPathway" id="UPA00135">
    <property type="reaction ID" value="UER00196"/>
</dbReference>
<evidence type="ECO:0000256" key="12">
    <source>
        <dbReference type="ARBA" id="ARBA00048126"/>
    </source>
</evidence>
<evidence type="ECO:0000256" key="1">
    <source>
        <dbReference type="ARBA" id="ARBA00003800"/>
    </source>
</evidence>
<evidence type="ECO:0000256" key="8">
    <source>
        <dbReference type="ARBA" id="ARBA00023002"/>
    </source>
</evidence>
<dbReference type="NCBIfam" id="NF008759">
    <property type="entry name" value="PRK11790.1"/>
    <property type="match status" value="1"/>
</dbReference>
<evidence type="ECO:0000256" key="9">
    <source>
        <dbReference type="ARBA" id="ARBA00023027"/>
    </source>
</evidence>
<dbReference type="Pfam" id="PF02826">
    <property type="entry name" value="2-Hacid_dh_C"/>
    <property type="match status" value="1"/>
</dbReference>
<dbReference type="eggNOG" id="KOG0068">
    <property type="taxonomic scope" value="Eukaryota"/>
</dbReference>
<comment type="caution">
    <text evidence="15">The sequence shown here is derived from an EMBL/GenBank/DDBJ whole genome shotgun (WGS) entry which is preliminary data.</text>
</comment>
<evidence type="ECO:0000256" key="7">
    <source>
        <dbReference type="ARBA" id="ARBA00022605"/>
    </source>
</evidence>
<reference evidence="16" key="1">
    <citation type="journal article" date="2011" name="Genome Biol.">
        <title>Comparative and functional genomics provide insights into the pathogenicity of dermatophytic fungi.</title>
        <authorList>
            <person name="Burmester A."/>
            <person name="Shelest E."/>
            <person name="Gloeckner G."/>
            <person name="Heddergott C."/>
            <person name="Schindler S."/>
            <person name="Staib P."/>
            <person name="Heidel A."/>
            <person name="Felder M."/>
            <person name="Petzold A."/>
            <person name="Szafranski K."/>
            <person name="Feuermann M."/>
            <person name="Pedruzzi I."/>
            <person name="Priebe S."/>
            <person name="Groth M."/>
            <person name="Winkler R."/>
            <person name="Li W."/>
            <person name="Kniemeyer O."/>
            <person name="Schroeckh V."/>
            <person name="Hertweck C."/>
            <person name="Hube B."/>
            <person name="White T.C."/>
            <person name="Platzer M."/>
            <person name="Guthke R."/>
            <person name="Heitman J."/>
            <person name="Woestemeyer J."/>
            <person name="Zipfel P.F."/>
            <person name="Monod M."/>
            <person name="Brakhage A.A."/>
        </authorList>
    </citation>
    <scope>NUCLEOTIDE SEQUENCE [LARGE SCALE GENOMIC DNA]</scope>
    <source>
        <strain evidence="16">ATCC MYA-4681 / CBS 112371</strain>
    </source>
</reference>
<evidence type="ECO:0000256" key="11">
    <source>
        <dbReference type="ARBA" id="ARBA00030455"/>
    </source>
</evidence>
<evidence type="ECO:0000313" key="16">
    <source>
        <dbReference type="Proteomes" id="UP000008866"/>
    </source>
</evidence>
<evidence type="ECO:0000313" key="15">
    <source>
        <dbReference type="EMBL" id="EFE32370.1"/>
    </source>
</evidence>
<dbReference type="EC" id="1.1.1.95" evidence="5"/>
<keyword evidence="9" id="KW-0520">NAD</keyword>
<dbReference type="RefSeq" id="XP_003013010.1">
    <property type="nucleotide sequence ID" value="XM_003012964.1"/>
</dbReference>
<dbReference type="SUPFAM" id="SSF52283">
    <property type="entry name" value="Formate/glycerate dehydrogenase catalytic domain-like"/>
    <property type="match status" value="1"/>
</dbReference>
<dbReference type="PROSITE" id="PS51671">
    <property type="entry name" value="ACT"/>
    <property type="match status" value="1"/>
</dbReference>
<dbReference type="PROSITE" id="PS00065">
    <property type="entry name" value="D_2_HYDROXYACID_DH_1"/>
    <property type="match status" value="1"/>
</dbReference>
<dbReference type="Gene3D" id="3.30.70.260">
    <property type="match status" value="1"/>
</dbReference>
<dbReference type="InterPro" id="IPR002912">
    <property type="entry name" value="ACT_dom"/>
</dbReference>
<dbReference type="FunFam" id="3.40.50.720:FF:000041">
    <property type="entry name" value="D-3-phosphoglycerate dehydrogenase"/>
    <property type="match status" value="1"/>
</dbReference>
<dbReference type="InterPro" id="IPR006140">
    <property type="entry name" value="D-isomer_DH_NAD-bd"/>
</dbReference>
<comment type="pathway">
    <text evidence="2">Amino-acid biosynthesis; L-serine biosynthesis; L-serine from 3-phospho-D-glycerate: step 1/3.</text>
</comment>
<keyword evidence="7" id="KW-0028">Amino-acid biosynthesis</keyword>
<dbReference type="GO" id="GO:0006564">
    <property type="term" value="P:L-serine biosynthetic process"/>
    <property type="evidence" value="ECO:0007669"/>
    <property type="project" value="UniProtKB-KW"/>
</dbReference>
<comment type="catalytic activity">
    <reaction evidence="12">
        <text>(R)-2-hydroxyglutarate + NAD(+) = 2-oxoglutarate + NADH + H(+)</text>
        <dbReference type="Rhea" id="RHEA:49612"/>
        <dbReference type="ChEBI" id="CHEBI:15378"/>
        <dbReference type="ChEBI" id="CHEBI:15801"/>
        <dbReference type="ChEBI" id="CHEBI:16810"/>
        <dbReference type="ChEBI" id="CHEBI:57540"/>
        <dbReference type="ChEBI" id="CHEBI:57945"/>
        <dbReference type="EC" id="1.1.1.399"/>
    </reaction>
</comment>
<evidence type="ECO:0000256" key="4">
    <source>
        <dbReference type="ARBA" id="ARBA00013001"/>
    </source>
</evidence>
<dbReference type="InterPro" id="IPR029753">
    <property type="entry name" value="D-isomer_DH_CS"/>
</dbReference>
<dbReference type="CDD" id="cd12176">
    <property type="entry name" value="PGDH_3"/>
    <property type="match status" value="1"/>
</dbReference>
<evidence type="ECO:0000256" key="5">
    <source>
        <dbReference type="ARBA" id="ARBA00013143"/>
    </source>
</evidence>
<dbReference type="KEGG" id="abe:ARB_00893"/>
<dbReference type="EC" id="1.1.1.399" evidence="4"/>
<dbReference type="HOGENOM" id="CLU_019796_9_1_1"/>
<evidence type="ECO:0000256" key="6">
    <source>
        <dbReference type="ARBA" id="ARBA00022553"/>
    </source>
</evidence>
<keyword evidence="8" id="KW-0560">Oxidoreductase</keyword>
<keyword evidence="6" id="KW-0597">Phosphoprotein</keyword>
<comment type="function">
    <text evidence="1">Catalyzes the reversible oxidation of 3-phospho-D-glycerate to 3-phosphonooxypyruvate, the first step of the phosphorylated L-serine biosynthesis pathway. Also catalyzes the reversible oxidation of 2-hydroxyglutarate to 2-oxoglutarate.</text>
</comment>
<evidence type="ECO:0000256" key="3">
    <source>
        <dbReference type="ARBA" id="ARBA00005854"/>
    </source>
</evidence>
<proteinExistence type="inferred from homology"/>
<gene>
    <name evidence="15" type="ORF">ARB_00893</name>
</gene>
<dbReference type="PROSITE" id="PS00671">
    <property type="entry name" value="D_2_HYDROXYACID_DH_3"/>
    <property type="match status" value="1"/>
</dbReference>
<dbReference type="Pfam" id="PF00389">
    <property type="entry name" value="2-Hacid_dh"/>
    <property type="match status" value="1"/>
</dbReference>
<dbReference type="InterPro" id="IPR050857">
    <property type="entry name" value="D-2-hydroxyacid_DH"/>
</dbReference>
<dbReference type="FunFam" id="3.30.70.260:FF:000036">
    <property type="entry name" value="D-3-phosphoglycerate dehydrogenase"/>
    <property type="match status" value="1"/>
</dbReference>
<dbReference type="GO" id="GO:0051287">
    <property type="term" value="F:NAD binding"/>
    <property type="evidence" value="ECO:0007669"/>
    <property type="project" value="InterPro"/>
</dbReference>
<dbReference type="GeneID" id="9523089"/>
<keyword evidence="16" id="KW-1185">Reference proteome</keyword>
<dbReference type="Gene3D" id="3.40.50.720">
    <property type="entry name" value="NAD(P)-binding Rossmann-like Domain"/>
    <property type="match status" value="2"/>
</dbReference>
<dbReference type="AlphaFoldDB" id="D4AXG5"/>
<dbReference type="SUPFAM" id="SSF55021">
    <property type="entry name" value="ACT-like"/>
    <property type="match status" value="1"/>
</dbReference>
<organism evidence="15 16">
    <name type="scientific">Arthroderma benhamiae (strain ATCC MYA-4681 / CBS 112371)</name>
    <name type="common">Trichophyton mentagrophytes</name>
    <dbReference type="NCBI Taxonomy" id="663331"/>
    <lineage>
        <taxon>Eukaryota</taxon>
        <taxon>Fungi</taxon>
        <taxon>Dikarya</taxon>
        <taxon>Ascomycota</taxon>
        <taxon>Pezizomycotina</taxon>
        <taxon>Eurotiomycetes</taxon>
        <taxon>Eurotiomycetidae</taxon>
        <taxon>Onygenales</taxon>
        <taxon>Arthrodermataceae</taxon>
        <taxon>Trichophyton</taxon>
    </lineage>
</organism>
<evidence type="ECO:0000259" key="14">
    <source>
        <dbReference type="PROSITE" id="PS51671"/>
    </source>
</evidence>
<dbReference type="InterPro" id="IPR045865">
    <property type="entry name" value="ACT-like_dom_sf"/>
</dbReference>
<comment type="similarity">
    <text evidence="3">Belongs to the D-isomer specific 2-hydroxyacid dehydrogenase family.</text>
</comment>
<name>D4AXG5_ARTBC</name>
<dbReference type="GO" id="GO:0004617">
    <property type="term" value="F:phosphoglycerate dehydrogenase activity"/>
    <property type="evidence" value="ECO:0007669"/>
    <property type="project" value="UniProtKB-EC"/>
</dbReference>
<accession>D4AXG5</accession>
<dbReference type="Proteomes" id="UP000008866">
    <property type="component" value="Unassembled WGS sequence"/>
</dbReference>
<evidence type="ECO:0000256" key="2">
    <source>
        <dbReference type="ARBA" id="ARBA00005216"/>
    </source>
</evidence>
<protein>
    <recommendedName>
        <fullName evidence="11">2-oxoglutarate reductase</fullName>
        <ecNumber evidence="4">1.1.1.399</ecNumber>
        <ecNumber evidence="5">1.1.1.95</ecNumber>
    </recommendedName>
</protein>
<dbReference type="InterPro" id="IPR006139">
    <property type="entry name" value="D-isomer_2_OHA_DH_cat_dom"/>
</dbReference>